<keyword evidence="2" id="KW-1185">Reference proteome</keyword>
<gene>
    <name evidence="1" type="ORF">BDN72DRAFT_961198</name>
</gene>
<protein>
    <submittedName>
        <fullName evidence="1">Uncharacterized protein</fullName>
    </submittedName>
</protein>
<accession>A0ACD3AP06</accession>
<sequence>MSYVMARHEYAKSSSTSQANITMNVIARGEDRQFSGINDLPPELLTRIFSNLTHQISSREWMSVTHVSRYWRVTALYSSALWSNILVDTPYVKEWLKRSKSYPLSIQLDRSSHRSLPVLQAALCELSRIRQLELTLTPSLWAAVSPHLKVAAPSLESLLLAKKLLHNGNDDGSEVSTPQNLVLPDNIFAGVAPHLNSATFINCVADLKSPIFHGLTSLTIDNPPEAIEPAPPEVLEALRSMPNLETLTLLLDWQWCHGLTFDSKPMVTLPRLSKFTFKADYDAHMYILSRLKFTPTTTLILISIAFNLHTLESAVHNIIKAYYNARGDTKTPVHRLEFSVDDGNPDDLLIQIHRKTDICDFVLDINLKHMKWGESPDGYAMQLFRLPLAPRDSTLVTTIPLSYFAWRRAPDYLVNLTNLSLKSGASESFLDYLNQLYSVPLPESDQDSDNEYPSDRDQDEESGGETSDDDSPKQLDDEEGDGDQAENEEEGSRKFEHDGAGDNDDHLNSLPPRLRLIEIDGPDPKEHSVEGLIRAMKDRKSKFYHLKLHLWGGHRPGLKERFHSLVWHPDVRFSR</sequence>
<name>A0ACD3AP06_9AGAR</name>
<dbReference type="Proteomes" id="UP000308600">
    <property type="component" value="Unassembled WGS sequence"/>
</dbReference>
<reference evidence="1 2" key="1">
    <citation type="journal article" date="2019" name="Nat. Ecol. Evol.">
        <title>Megaphylogeny resolves global patterns of mushroom evolution.</title>
        <authorList>
            <person name="Varga T."/>
            <person name="Krizsan K."/>
            <person name="Foldi C."/>
            <person name="Dima B."/>
            <person name="Sanchez-Garcia M."/>
            <person name="Sanchez-Ramirez S."/>
            <person name="Szollosi G.J."/>
            <person name="Szarkandi J.G."/>
            <person name="Papp V."/>
            <person name="Albert L."/>
            <person name="Andreopoulos W."/>
            <person name="Angelini C."/>
            <person name="Antonin V."/>
            <person name="Barry K.W."/>
            <person name="Bougher N.L."/>
            <person name="Buchanan P."/>
            <person name="Buyck B."/>
            <person name="Bense V."/>
            <person name="Catcheside P."/>
            <person name="Chovatia M."/>
            <person name="Cooper J."/>
            <person name="Damon W."/>
            <person name="Desjardin D."/>
            <person name="Finy P."/>
            <person name="Geml J."/>
            <person name="Haridas S."/>
            <person name="Hughes K."/>
            <person name="Justo A."/>
            <person name="Karasinski D."/>
            <person name="Kautmanova I."/>
            <person name="Kiss B."/>
            <person name="Kocsube S."/>
            <person name="Kotiranta H."/>
            <person name="LaButti K.M."/>
            <person name="Lechner B.E."/>
            <person name="Liimatainen K."/>
            <person name="Lipzen A."/>
            <person name="Lukacs Z."/>
            <person name="Mihaltcheva S."/>
            <person name="Morgado L.N."/>
            <person name="Niskanen T."/>
            <person name="Noordeloos M.E."/>
            <person name="Ohm R.A."/>
            <person name="Ortiz-Santana B."/>
            <person name="Ovrebo C."/>
            <person name="Racz N."/>
            <person name="Riley R."/>
            <person name="Savchenko A."/>
            <person name="Shiryaev A."/>
            <person name="Soop K."/>
            <person name="Spirin V."/>
            <person name="Szebenyi C."/>
            <person name="Tomsovsky M."/>
            <person name="Tulloss R.E."/>
            <person name="Uehling J."/>
            <person name="Grigoriev I.V."/>
            <person name="Vagvolgyi C."/>
            <person name="Papp T."/>
            <person name="Martin F.M."/>
            <person name="Miettinen O."/>
            <person name="Hibbett D.S."/>
            <person name="Nagy L.G."/>
        </authorList>
    </citation>
    <scope>NUCLEOTIDE SEQUENCE [LARGE SCALE GENOMIC DNA]</scope>
    <source>
        <strain evidence="1 2">NL-1719</strain>
    </source>
</reference>
<proteinExistence type="predicted"/>
<evidence type="ECO:0000313" key="1">
    <source>
        <dbReference type="EMBL" id="TFK67220.1"/>
    </source>
</evidence>
<organism evidence="1 2">
    <name type="scientific">Pluteus cervinus</name>
    <dbReference type="NCBI Taxonomy" id="181527"/>
    <lineage>
        <taxon>Eukaryota</taxon>
        <taxon>Fungi</taxon>
        <taxon>Dikarya</taxon>
        <taxon>Basidiomycota</taxon>
        <taxon>Agaricomycotina</taxon>
        <taxon>Agaricomycetes</taxon>
        <taxon>Agaricomycetidae</taxon>
        <taxon>Agaricales</taxon>
        <taxon>Pluteineae</taxon>
        <taxon>Pluteaceae</taxon>
        <taxon>Pluteus</taxon>
    </lineage>
</organism>
<evidence type="ECO:0000313" key="2">
    <source>
        <dbReference type="Proteomes" id="UP000308600"/>
    </source>
</evidence>
<dbReference type="EMBL" id="ML208382">
    <property type="protein sequence ID" value="TFK67220.1"/>
    <property type="molecule type" value="Genomic_DNA"/>
</dbReference>